<dbReference type="STRING" id="305507.SAMN04489724_0184"/>
<evidence type="ECO:0008006" key="3">
    <source>
        <dbReference type="Google" id="ProtNLM"/>
    </source>
</evidence>
<reference evidence="2" key="1">
    <citation type="submission" date="2016-10" db="EMBL/GenBank/DDBJ databases">
        <authorList>
            <person name="Varghese N."/>
            <person name="Submissions S."/>
        </authorList>
    </citation>
    <scope>NUCLEOTIDE SEQUENCE [LARGE SCALE GENOMIC DNA]</scope>
    <source>
        <strain evidence="2">DSM 23445</strain>
    </source>
</reference>
<dbReference type="Pfam" id="PF17170">
    <property type="entry name" value="DUF5128"/>
    <property type="match status" value="1"/>
</dbReference>
<organism evidence="1 2">
    <name type="scientific">Algoriphagus locisalis</name>
    <dbReference type="NCBI Taxonomy" id="305507"/>
    <lineage>
        <taxon>Bacteria</taxon>
        <taxon>Pseudomonadati</taxon>
        <taxon>Bacteroidota</taxon>
        <taxon>Cytophagia</taxon>
        <taxon>Cytophagales</taxon>
        <taxon>Cyclobacteriaceae</taxon>
        <taxon>Algoriphagus</taxon>
    </lineage>
</organism>
<proteinExistence type="predicted"/>
<dbReference type="AlphaFoldDB" id="A0A1I7E755"/>
<accession>A0A1I7E755</accession>
<gene>
    <name evidence="1" type="ORF">SAMN04489724_0184</name>
</gene>
<dbReference type="EMBL" id="FPBF01000011">
    <property type="protein sequence ID" value="SFU19729.1"/>
    <property type="molecule type" value="Genomic_DNA"/>
</dbReference>
<protein>
    <recommendedName>
        <fullName evidence="3">6-bladed beta-propeller protein</fullName>
    </recommendedName>
</protein>
<keyword evidence="2" id="KW-1185">Reference proteome</keyword>
<dbReference type="RefSeq" id="WP_091698258.1">
    <property type="nucleotide sequence ID" value="NZ_FPBF01000011.1"/>
</dbReference>
<evidence type="ECO:0000313" key="2">
    <source>
        <dbReference type="Proteomes" id="UP000199673"/>
    </source>
</evidence>
<evidence type="ECO:0000313" key="1">
    <source>
        <dbReference type="EMBL" id="SFU19729.1"/>
    </source>
</evidence>
<dbReference type="OrthoDB" id="818489at2"/>
<sequence>MKKLLAIVFLALLGCGEKKVESAKEIDFGSVEVVSADLLIEKAIPLASDSTALLSEYLMVRYDEKDFFVVNYDRPEAIYRYSASGNYLGIIAQVGEAPGQLIGINNFQLLGNKLKVKSGMGNSLELHTFSKDGQLMKTTPYPINAFAFYPVSEDELWFYSSYNMVAGDHRLFKANGKGEVLKKLLPNDFNEKMLPIDEQSFFEGDGAVLFREPFKTSVYKISEQDSLQELYRFDFGTTTVPESYWEMDAFAGFEMINEQGFSDINYVEETDKYFIALVATQKGRDRKKELYIWNKESGEDFKIELDEELGYFNSLIGIEGDQLVFIAYAPYLVRNSETLNLSPEAKASLTSVTEESNPVILYAKIPK</sequence>
<dbReference type="PROSITE" id="PS51257">
    <property type="entry name" value="PROKAR_LIPOPROTEIN"/>
    <property type="match status" value="1"/>
</dbReference>
<name>A0A1I7E755_9BACT</name>
<dbReference type="Proteomes" id="UP000199673">
    <property type="component" value="Unassembled WGS sequence"/>
</dbReference>